<comment type="caution">
    <text evidence="2">The sequence shown here is derived from an EMBL/GenBank/DDBJ whole genome shotgun (WGS) entry which is preliminary data.</text>
</comment>
<name>A0A830E2Q9_9EURY</name>
<dbReference type="Proteomes" id="UP000646833">
    <property type="component" value="Unassembled WGS sequence"/>
</dbReference>
<proteinExistence type="predicted"/>
<dbReference type="Pfam" id="PF25207">
    <property type="entry name" value="DUF7837"/>
    <property type="match status" value="1"/>
</dbReference>
<gene>
    <name evidence="2" type="ORF">GCM10007209_36630</name>
</gene>
<accession>A0A830E2Q9</accession>
<dbReference type="SUPFAM" id="SSF57783">
    <property type="entry name" value="Zinc beta-ribbon"/>
    <property type="match status" value="1"/>
</dbReference>
<evidence type="ECO:0000313" key="2">
    <source>
        <dbReference type="EMBL" id="GGC71349.1"/>
    </source>
</evidence>
<reference evidence="2" key="2">
    <citation type="submission" date="2020-09" db="EMBL/GenBank/DDBJ databases">
        <authorList>
            <person name="Sun Q."/>
            <person name="Sedlacek I."/>
        </authorList>
    </citation>
    <scope>NUCLEOTIDE SEQUENCE</scope>
    <source>
        <strain evidence="2">CCM 7217</strain>
    </source>
</reference>
<protein>
    <recommendedName>
        <fullName evidence="1">DUF7837 domain-containing protein</fullName>
    </recommendedName>
</protein>
<sequence>MTSDSTALGRCPDCGEEIEAYQSLIEFEQADGTTGVFAECYSCDEVVRPE</sequence>
<dbReference type="InterPro" id="IPR057159">
    <property type="entry name" value="DUF7837"/>
</dbReference>
<evidence type="ECO:0000259" key="1">
    <source>
        <dbReference type="Pfam" id="PF25207"/>
    </source>
</evidence>
<evidence type="ECO:0000313" key="3">
    <source>
        <dbReference type="Proteomes" id="UP000646833"/>
    </source>
</evidence>
<feature type="domain" description="DUF7837" evidence="1">
    <location>
        <begin position="4"/>
        <end position="50"/>
    </location>
</feature>
<dbReference type="EMBL" id="BMCI01000008">
    <property type="protein sequence ID" value="GGC71349.1"/>
    <property type="molecule type" value="Genomic_DNA"/>
</dbReference>
<dbReference type="AlphaFoldDB" id="A0A830E2Q9"/>
<organism evidence="2 3">
    <name type="scientific">Haloferax sulfurifontis</name>
    <dbReference type="NCBI Taxonomy" id="255616"/>
    <lineage>
        <taxon>Archaea</taxon>
        <taxon>Methanobacteriati</taxon>
        <taxon>Methanobacteriota</taxon>
        <taxon>Stenosarchaea group</taxon>
        <taxon>Halobacteria</taxon>
        <taxon>Halobacteriales</taxon>
        <taxon>Haloferacaceae</taxon>
        <taxon>Haloferax</taxon>
    </lineage>
</organism>
<reference evidence="2" key="1">
    <citation type="journal article" date="2014" name="Int. J. Syst. Evol. Microbiol.">
        <title>Complete genome sequence of Corynebacterium casei LMG S-19264T (=DSM 44701T), isolated from a smear-ripened cheese.</title>
        <authorList>
            <consortium name="US DOE Joint Genome Institute (JGI-PGF)"/>
            <person name="Walter F."/>
            <person name="Albersmeier A."/>
            <person name="Kalinowski J."/>
            <person name="Ruckert C."/>
        </authorList>
    </citation>
    <scope>NUCLEOTIDE SEQUENCE</scope>
    <source>
        <strain evidence="2">CCM 7217</strain>
    </source>
</reference>